<keyword evidence="3" id="KW-1185">Reference proteome</keyword>
<evidence type="ECO:0000256" key="1">
    <source>
        <dbReference type="SAM" id="MobiDB-lite"/>
    </source>
</evidence>
<name>A0AAJ0HHY1_9PEZI</name>
<feature type="compositionally biased region" description="Basic and acidic residues" evidence="1">
    <location>
        <begin position="777"/>
        <end position="787"/>
    </location>
</feature>
<proteinExistence type="predicted"/>
<dbReference type="AlphaFoldDB" id="A0AAJ0HHY1"/>
<feature type="compositionally biased region" description="Acidic residues" evidence="1">
    <location>
        <begin position="805"/>
        <end position="814"/>
    </location>
</feature>
<organism evidence="2 3">
    <name type="scientific">Lasiosphaeria hispida</name>
    <dbReference type="NCBI Taxonomy" id="260671"/>
    <lineage>
        <taxon>Eukaryota</taxon>
        <taxon>Fungi</taxon>
        <taxon>Dikarya</taxon>
        <taxon>Ascomycota</taxon>
        <taxon>Pezizomycotina</taxon>
        <taxon>Sordariomycetes</taxon>
        <taxon>Sordariomycetidae</taxon>
        <taxon>Sordariales</taxon>
        <taxon>Lasiosphaeriaceae</taxon>
        <taxon>Lasiosphaeria</taxon>
    </lineage>
</organism>
<reference evidence="2" key="2">
    <citation type="submission" date="2023-06" db="EMBL/GenBank/DDBJ databases">
        <authorList>
            <consortium name="Lawrence Berkeley National Laboratory"/>
            <person name="Haridas S."/>
            <person name="Hensen N."/>
            <person name="Bonometti L."/>
            <person name="Westerberg I."/>
            <person name="Brannstrom I.O."/>
            <person name="Guillou S."/>
            <person name="Cros-Aarteil S."/>
            <person name="Calhoun S."/>
            <person name="Kuo A."/>
            <person name="Mondo S."/>
            <person name="Pangilinan J."/>
            <person name="Riley R."/>
            <person name="Labutti K."/>
            <person name="Andreopoulos B."/>
            <person name="Lipzen A."/>
            <person name="Chen C."/>
            <person name="Yanf M."/>
            <person name="Daum C."/>
            <person name="Ng V."/>
            <person name="Clum A."/>
            <person name="Steindorff A."/>
            <person name="Ohm R."/>
            <person name="Martin F."/>
            <person name="Silar P."/>
            <person name="Natvig D."/>
            <person name="Lalanne C."/>
            <person name="Gautier V."/>
            <person name="Ament-Velasquez S.L."/>
            <person name="Kruys A."/>
            <person name="Hutchinson M.I."/>
            <person name="Powell A.J."/>
            <person name="Barry K."/>
            <person name="Miller A.N."/>
            <person name="Grigoriev I.V."/>
            <person name="Debuchy R."/>
            <person name="Gladieux P."/>
            <person name="Thoren M.H."/>
            <person name="Johannesson H."/>
        </authorList>
    </citation>
    <scope>NUCLEOTIDE SEQUENCE</scope>
    <source>
        <strain evidence="2">CBS 955.72</strain>
    </source>
</reference>
<comment type="caution">
    <text evidence="2">The sequence shown here is derived from an EMBL/GenBank/DDBJ whole genome shotgun (WGS) entry which is preliminary data.</text>
</comment>
<gene>
    <name evidence="2" type="ORF">B0T25DRAFT_199371</name>
</gene>
<evidence type="ECO:0000313" key="3">
    <source>
        <dbReference type="Proteomes" id="UP001275084"/>
    </source>
</evidence>
<reference evidence="2" key="1">
    <citation type="journal article" date="2023" name="Mol. Phylogenet. Evol.">
        <title>Genome-scale phylogeny and comparative genomics of the fungal order Sordariales.</title>
        <authorList>
            <person name="Hensen N."/>
            <person name="Bonometti L."/>
            <person name="Westerberg I."/>
            <person name="Brannstrom I.O."/>
            <person name="Guillou S."/>
            <person name="Cros-Aarteil S."/>
            <person name="Calhoun S."/>
            <person name="Haridas S."/>
            <person name="Kuo A."/>
            <person name="Mondo S."/>
            <person name="Pangilinan J."/>
            <person name="Riley R."/>
            <person name="LaButti K."/>
            <person name="Andreopoulos B."/>
            <person name="Lipzen A."/>
            <person name="Chen C."/>
            <person name="Yan M."/>
            <person name="Daum C."/>
            <person name="Ng V."/>
            <person name="Clum A."/>
            <person name="Steindorff A."/>
            <person name="Ohm R.A."/>
            <person name="Martin F."/>
            <person name="Silar P."/>
            <person name="Natvig D.O."/>
            <person name="Lalanne C."/>
            <person name="Gautier V."/>
            <person name="Ament-Velasquez S.L."/>
            <person name="Kruys A."/>
            <person name="Hutchinson M.I."/>
            <person name="Powell A.J."/>
            <person name="Barry K."/>
            <person name="Miller A.N."/>
            <person name="Grigoriev I.V."/>
            <person name="Debuchy R."/>
            <person name="Gladieux P."/>
            <person name="Hiltunen Thoren M."/>
            <person name="Johannesson H."/>
        </authorList>
    </citation>
    <scope>NUCLEOTIDE SEQUENCE</scope>
    <source>
        <strain evidence="2">CBS 955.72</strain>
    </source>
</reference>
<dbReference type="EMBL" id="JAUIQD010000004">
    <property type="protein sequence ID" value="KAK3353023.1"/>
    <property type="molecule type" value="Genomic_DNA"/>
</dbReference>
<dbReference type="Proteomes" id="UP001275084">
    <property type="component" value="Unassembled WGS sequence"/>
</dbReference>
<feature type="region of interest" description="Disordered" evidence="1">
    <location>
        <begin position="741"/>
        <end position="828"/>
    </location>
</feature>
<evidence type="ECO:0000313" key="2">
    <source>
        <dbReference type="EMBL" id="KAK3353023.1"/>
    </source>
</evidence>
<accession>A0AAJ0HHY1</accession>
<protein>
    <submittedName>
        <fullName evidence="2">Uncharacterized protein</fullName>
    </submittedName>
</protein>
<sequence>MSSEAVVNTEGDFGFFRWNTNILDTDRSTVNAADSHLAEISSLFETDSGRGNVLAIIKFPGDFERGRSCDGKRWQTMSIRMSYDKLMALGSSKITEMFDPKRQARTRRRNNFATLPPGIEYVLDFTPPTEGAELADLTAALWLPRMMKLWFLAGQYLPETIIGSGPAPTVYNKRPLGDKAVGATMVLGHDDVCKSESCLVDLTTWQVKSSVPGIVDEDTYNDAQKHIPAFRRVEDYCPIRHRVAIMRVLRAIEGHDLLLNSAPRLWTVARVAIHLEVPRVVVDPVTQWLIAPPNTKFIEICPERAFQLAYSLKIPSVLIAAFKILVNEVAIDAAALDASPRRPPLTWAQRKRDDYGDFPSDPIEYASRLFSERMAGYVDMLKSETVFDLLSVKIPQWTKLQHLGPLISISDGIQQSELQIAHEKLVRGLVAVFHRKVAEAFEAGYPEGHGSTLIEAQRMHYIPDRERTPLSHIYKSRLNDWQKALTPFFWGKLKQLAIDKDNIIGLQESTFQGKQLWRLVSNFNDLLKREAQSHHIDIGQATTERWGNDINYDAAADFSLNEFSEQMRYSVQNLCTTALDRGMHDNSVPFFLSEHLLLSLNERELDFLPIWAGGLDDGSGGVFQEPIPPTDMGPSEPGPAYHTGHTVGTGTNTATMTDQTSTVAPSDLGIAELAIYSDDGTVARSMDAEQSVTTTGGLARSRRIVASGSTVLSEQFSDADADDEYADAMFAHPAAHQAKGRALAHYAEAPSEDGTGGTLGRSDDEGDYDMAQSEVVSKADKSSRGADGDDGGEELDGFGLVGVESDMDLDDFDDGTSTVDGWSEFDLI</sequence>